<dbReference type="GeneID" id="25786641"/>
<name>G9NEH5_HYPAI</name>
<dbReference type="EMBL" id="ABDG02000012">
    <property type="protein sequence ID" value="EHK50873.1"/>
    <property type="molecule type" value="Genomic_DNA"/>
</dbReference>
<reference evidence="2 3" key="1">
    <citation type="journal article" date="2011" name="Genome Biol.">
        <title>Comparative genome sequence analysis underscores mycoparasitism as the ancestral life style of Trichoderma.</title>
        <authorList>
            <person name="Kubicek C.P."/>
            <person name="Herrera-Estrella A."/>
            <person name="Seidl-Seiboth V."/>
            <person name="Martinez D.A."/>
            <person name="Druzhinina I.S."/>
            <person name="Thon M."/>
            <person name="Zeilinger S."/>
            <person name="Casas-Flores S."/>
            <person name="Horwitz B.A."/>
            <person name="Mukherjee P.K."/>
            <person name="Mukherjee M."/>
            <person name="Kredics L."/>
            <person name="Alcaraz L.D."/>
            <person name="Aerts A."/>
            <person name="Antal Z."/>
            <person name="Atanasova L."/>
            <person name="Cervantes-Badillo M.G."/>
            <person name="Challacombe J."/>
            <person name="Chertkov O."/>
            <person name="McCluskey K."/>
            <person name="Coulpier F."/>
            <person name="Deshpande N."/>
            <person name="von Doehren H."/>
            <person name="Ebbole D.J."/>
            <person name="Esquivel-Naranjo E.U."/>
            <person name="Fekete E."/>
            <person name="Flipphi M."/>
            <person name="Glaser F."/>
            <person name="Gomez-Rodriguez E.Y."/>
            <person name="Gruber S."/>
            <person name="Han C."/>
            <person name="Henrissat B."/>
            <person name="Hermosa R."/>
            <person name="Hernandez-Onate M."/>
            <person name="Karaffa L."/>
            <person name="Kosti I."/>
            <person name="Le Crom S."/>
            <person name="Lindquist E."/>
            <person name="Lucas S."/>
            <person name="Luebeck M."/>
            <person name="Luebeck P.S."/>
            <person name="Margeot A."/>
            <person name="Metz B."/>
            <person name="Misra M."/>
            <person name="Nevalainen H."/>
            <person name="Omann M."/>
            <person name="Packer N."/>
            <person name="Perrone G."/>
            <person name="Uresti-Rivera E.E."/>
            <person name="Salamov A."/>
            <person name="Schmoll M."/>
            <person name="Seiboth B."/>
            <person name="Shapiro H."/>
            <person name="Sukno S."/>
            <person name="Tamayo-Ramos J.A."/>
            <person name="Tisch D."/>
            <person name="Wiest A."/>
            <person name="Wilkinson H.H."/>
            <person name="Zhang M."/>
            <person name="Coutinho P.M."/>
            <person name="Kenerley C.M."/>
            <person name="Monte E."/>
            <person name="Baker S.E."/>
            <person name="Grigoriev I.V."/>
        </authorList>
    </citation>
    <scope>NUCLEOTIDE SEQUENCE [LARGE SCALE GENOMIC DNA]</scope>
    <source>
        <strain evidence="3">ATCC 20476 / IMI 206040</strain>
    </source>
</reference>
<dbReference type="AlphaFoldDB" id="G9NEH5"/>
<sequence>MHLKHLLAAVQIGLAVALPAPDLNTVDVNPTNGTVTDMSRYIPCDKKTIKKYCNKTCPAWCSVASPKCWSCVAVCAQAQYYWDVHCNDKLGKCARKGEKCKEDMKECTYGKIEDCSKKYAKCIQQGELCQGQLNTLQEMGKGVVVSEGTEFGKKRVVCRIL</sequence>
<organism evidence="2 3">
    <name type="scientific">Hypocrea atroviridis (strain ATCC 20476 / IMI 206040)</name>
    <name type="common">Trichoderma atroviride</name>
    <dbReference type="NCBI Taxonomy" id="452589"/>
    <lineage>
        <taxon>Eukaryota</taxon>
        <taxon>Fungi</taxon>
        <taxon>Dikarya</taxon>
        <taxon>Ascomycota</taxon>
        <taxon>Pezizomycotina</taxon>
        <taxon>Sordariomycetes</taxon>
        <taxon>Hypocreomycetidae</taxon>
        <taxon>Hypocreales</taxon>
        <taxon>Hypocreaceae</taxon>
        <taxon>Trichoderma</taxon>
    </lineage>
</organism>
<dbReference type="Proteomes" id="UP000005426">
    <property type="component" value="Unassembled WGS sequence"/>
</dbReference>
<feature type="signal peptide" evidence="1">
    <location>
        <begin position="1"/>
        <end position="17"/>
    </location>
</feature>
<dbReference type="HOGENOM" id="CLU_1643924_0_0_1"/>
<accession>G9NEH5</accession>
<proteinExistence type="predicted"/>
<feature type="chain" id="PRO_5003524207" evidence="1">
    <location>
        <begin position="18"/>
        <end position="161"/>
    </location>
</feature>
<dbReference type="KEGG" id="tatv:25786641"/>
<evidence type="ECO:0000256" key="1">
    <source>
        <dbReference type="SAM" id="SignalP"/>
    </source>
</evidence>
<evidence type="ECO:0000313" key="3">
    <source>
        <dbReference type="Proteomes" id="UP000005426"/>
    </source>
</evidence>
<evidence type="ECO:0000313" key="2">
    <source>
        <dbReference type="EMBL" id="EHK50873.1"/>
    </source>
</evidence>
<keyword evidence="3" id="KW-1185">Reference proteome</keyword>
<keyword evidence="1" id="KW-0732">Signal</keyword>
<protein>
    <submittedName>
        <fullName evidence="2">Uncharacterized protein</fullName>
    </submittedName>
</protein>
<comment type="caution">
    <text evidence="2">The sequence shown here is derived from an EMBL/GenBank/DDBJ whole genome shotgun (WGS) entry which is preliminary data.</text>
</comment>
<gene>
    <name evidence="2" type="ORF">TRIATDRAFT_94099</name>
</gene>
<dbReference type="OrthoDB" id="10271026at2759"/>